<sequence>MRLKIMSKASHRYLRTAALFILAGFATGCSSGTQRFTDSFYTGATANQQQAINKQAGYQQMPQTTGSIQSSDLPPVAGGQPSYQAAQSQPQPSYGASSQPTQVASAGQVMGTPPHNLGQMSSSSSSTASQSASKKNGSYIVQSGDTLYSVSRKTGVSVDSLKSANGLSNGAIRVGQSLIVPGGHNTEVAAATPSAATAKTTTPAALPETKQVTTPTKTAAASQPAATQQAAEPTKTAQNEPAKPAAEPAVAKGSDTTMNQAENVAVVAPQATGISKMRWPAQGRILSSFGQKEGSSTNDGIDIMAPEGSSVKAAENGVVIYAGDGLKEFGNTVLIRHENNIVTVYGHNSKILVQRGQKVRRGDEIAKSGMSGNASTPRVHFEVRKNSSPVNPIKYLEN</sequence>
<keyword evidence="6" id="KW-1185">Reference proteome</keyword>
<feature type="region of interest" description="Disordered" evidence="2">
    <location>
        <begin position="193"/>
        <end position="255"/>
    </location>
</feature>
<comment type="caution">
    <text evidence="5">The sequence shown here is derived from an EMBL/GenBank/DDBJ whole genome shotgun (WGS) entry which is preliminary data.</text>
</comment>
<evidence type="ECO:0000256" key="3">
    <source>
        <dbReference type="SAM" id="SignalP"/>
    </source>
</evidence>
<feature type="compositionally biased region" description="Low complexity" evidence="2">
    <location>
        <begin position="77"/>
        <end position="100"/>
    </location>
</feature>
<dbReference type="AlphaFoldDB" id="A0A1R0F806"/>
<dbReference type="SUPFAM" id="SSF54106">
    <property type="entry name" value="LysM domain"/>
    <property type="match status" value="1"/>
</dbReference>
<evidence type="ECO:0000256" key="1">
    <source>
        <dbReference type="ARBA" id="ARBA00038420"/>
    </source>
</evidence>
<comment type="similarity">
    <text evidence="1">Belongs to the E.coli NlpD/Haemophilus LppB family.</text>
</comment>
<dbReference type="CDD" id="cd00118">
    <property type="entry name" value="LysM"/>
    <property type="match status" value="1"/>
</dbReference>
<dbReference type="Pfam" id="PF01476">
    <property type="entry name" value="LysM"/>
    <property type="match status" value="1"/>
</dbReference>
<reference evidence="5 6" key="1">
    <citation type="submission" date="2016-12" db="EMBL/GenBank/DDBJ databases">
        <title>Comparative genomics of Bartonella apis.</title>
        <authorList>
            <person name="Engel P."/>
        </authorList>
    </citation>
    <scope>NUCLEOTIDE SEQUENCE [LARGE SCALE GENOMIC DNA]</scope>
    <source>
        <strain evidence="5 6">PEB0149</strain>
    </source>
</reference>
<dbReference type="PANTHER" id="PTHR21666">
    <property type="entry name" value="PEPTIDASE-RELATED"/>
    <property type="match status" value="1"/>
</dbReference>
<feature type="compositionally biased region" description="Polar residues" evidence="2">
    <location>
        <begin position="53"/>
        <end position="72"/>
    </location>
</feature>
<feature type="compositionally biased region" description="Low complexity" evidence="2">
    <location>
        <begin position="193"/>
        <end position="252"/>
    </location>
</feature>
<dbReference type="EMBL" id="LXYT01000002">
    <property type="protein sequence ID" value="OLY43090.1"/>
    <property type="molecule type" value="Genomic_DNA"/>
</dbReference>
<feature type="chain" id="PRO_5012458132" evidence="3">
    <location>
        <begin position="29"/>
        <end position="398"/>
    </location>
</feature>
<evidence type="ECO:0000313" key="6">
    <source>
        <dbReference type="Proteomes" id="UP000187344"/>
    </source>
</evidence>
<dbReference type="CDD" id="cd12797">
    <property type="entry name" value="M23_peptidase"/>
    <property type="match status" value="1"/>
</dbReference>
<dbReference type="Proteomes" id="UP000187344">
    <property type="component" value="Unassembled WGS sequence"/>
</dbReference>
<dbReference type="InterPro" id="IPR036779">
    <property type="entry name" value="LysM_dom_sf"/>
</dbReference>
<dbReference type="OrthoDB" id="9795421at2"/>
<dbReference type="InterPro" id="IPR011055">
    <property type="entry name" value="Dup_hybrid_motif"/>
</dbReference>
<dbReference type="SMART" id="SM00257">
    <property type="entry name" value="LysM"/>
    <property type="match status" value="1"/>
</dbReference>
<dbReference type="PANTHER" id="PTHR21666:SF263">
    <property type="entry name" value="MUREIN HYDROLASE ACTIVATOR NLPD"/>
    <property type="match status" value="1"/>
</dbReference>
<feature type="compositionally biased region" description="Low complexity" evidence="2">
    <location>
        <begin position="121"/>
        <end position="133"/>
    </location>
</feature>
<organism evidence="5 6">
    <name type="scientific">Bartonella apis</name>
    <dbReference type="NCBI Taxonomy" id="1686310"/>
    <lineage>
        <taxon>Bacteria</taxon>
        <taxon>Pseudomonadati</taxon>
        <taxon>Pseudomonadota</taxon>
        <taxon>Alphaproteobacteria</taxon>
        <taxon>Hyphomicrobiales</taxon>
        <taxon>Bartonellaceae</taxon>
        <taxon>Bartonella</taxon>
    </lineage>
</organism>
<keyword evidence="3" id="KW-0732">Signal</keyword>
<feature type="domain" description="LysM" evidence="4">
    <location>
        <begin position="137"/>
        <end position="180"/>
    </location>
</feature>
<dbReference type="SUPFAM" id="SSF51261">
    <property type="entry name" value="Duplicated hybrid motif"/>
    <property type="match status" value="1"/>
</dbReference>
<feature type="signal peptide" evidence="3">
    <location>
        <begin position="1"/>
        <end position="28"/>
    </location>
</feature>
<proteinExistence type="inferred from homology"/>
<dbReference type="Pfam" id="PF01551">
    <property type="entry name" value="Peptidase_M23"/>
    <property type="match status" value="1"/>
</dbReference>
<feature type="region of interest" description="Disordered" evidence="2">
    <location>
        <begin position="53"/>
        <end position="136"/>
    </location>
</feature>
<dbReference type="InterPro" id="IPR018392">
    <property type="entry name" value="LysM"/>
</dbReference>
<gene>
    <name evidence="5" type="ORF">PEB0149_005120</name>
</gene>
<protein>
    <submittedName>
        <fullName evidence="5">Murein DD-endopeptidase MepM and murein hydrolase activator NlpD, containing LysM domain</fullName>
    </submittedName>
</protein>
<dbReference type="PROSITE" id="PS51782">
    <property type="entry name" value="LYSM"/>
    <property type="match status" value="1"/>
</dbReference>
<keyword evidence="5" id="KW-0378">Hydrolase</keyword>
<dbReference type="Gene3D" id="3.10.350.10">
    <property type="entry name" value="LysM domain"/>
    <property type="match status" value="1"/>
</dbReference>
<evidence type="ECO:0000256" key="2">
    <source>
        <dbReference type="SAM" id="MobiDB-lite"/>
    </source>
</evidence>
<dbReference type="InterPro" id="IPR050570">
    <property type="entry name" value="Cell_wall_metabolism_enzyme"/>
</dbReference>
<accession>A0A1R0F806</accession>
<evidence type="ECO:0000313" key="5">
    <source>
        <dbReference type="EMBL" id="OLY43090.1"/>
    </source>
</evidence>
<dbReference type="Gene3D" id="2.70.70.10">
    <property type="entry name" value="Glucose Permease (Domain IIA)"/>
    <property type="match status" value="1"/>
</dbReference>
<dbReference type="GO" id="GO:0004222">
    <property type="term" value="F:metalloendopeptidase activity"/>
    <property type="evidence" value="ECO:0007669"/>
    <property type="project" value="TreeGrafter"/>
</dbReference>
<name>A0A1R0F806_9HYPH</name>
<dbReference type="PROSITE" id="PS51257">
    <property type="entry name" value="PROKAR_LIPOPROTEIN"/>
    <property type="match status" value="1"/>
</dbReference>
<dbReference type="InterPro" id="IPR016047">
    <property type="entry name" value="M23ase_b-sheet_dom"/>
</dbReference>
<evidence type="ECO:0000259" key="4">
    <source>
        <dbReference type="PROSITE" id="PS51782"/>
    </source>
</evidence>